<reference evidence="1" key="1">
    <citation type="submission" date="2020-06" db="EMBL/GenBank/DDBJ databases">
        <title>Whole Genome Sequence of Bradyrhizobium sp. Strain 1S1.</title>
        <authorList>
            <person name="Bromfield E.S.P."/>
            <person name="Cloutier S."/>
        </authorList>
    </citation>
    <scope>NUCLEOTIDE SEQUENCE [LARGE SCALE GENOMIC DNA]</scope>
    <source>
        <strain evidence="1">1S1</strain>
    </source>
</reference>
<dbReference type="EMBL" id="JAAOLE020000002">
    <property type="protein sequence ID" value="NVI50498.1"/>
    <property type="molecule type" value="Genomic_DNA"/>
</dbReference>
<dbReference type="RefSeq" id="WP_166217366.1">
    <property type="nucleotide sequence ID" value="NZ_CP088284.1"/>
</dbReference>
<proteinExistence type="predicted"/>
<protein>
    <submittedName>
        <fullName evidence="1">Uncharacterized protein</fullName>
    </submittedName>
</protein>
<organism evidence="1">
    <name type="scientific">Bradyrhizobium septentrionale</name>
    <dbReference type="NCBI Taxonomy" id="1404411"/>
    <lineage>
        <taxon>Bacteria</taxon>
        <taxon>Pseudomonadati</taxon>
        <taxon>Pseudomonadota</taxon>
        <taxon>Alphaproteobacteria</taxon>
        <taxon>Hyphomicrobiales</taxon>
        <taxon>Nitrobacteraceae</taxon>
        <taxon>Bradyrhizobium</taxon>
    </lineage>
</organism>
<gene>
    <name evidence="1" type="ORF">HAP48_048545</name>
</gene>
<accession>A0A973WAD0</accession>
<dbReference type="AlphaFoldDB" id="A0A973WAD0"/>
<evidence type="ECO:0000313" key="1">
    <source>
        <dbReference type="EMBL" id="NVI50498.1"/>
    </source>
</evidence>
<name>A0A973WAD0_9BRAD</name>
<sequence>MTRNARRFLTACLLAAFVARARKGQVELAADQFFNEFPRSFPHRSFDRIEPIVEKLGSRLSSTLREMRLRDTAGYGVVSDPAFQRRMIRG</sequence>
<comment type="caution">
    <text evidence="1">The sequence shown here is derived from an EMBL/GenBank/DDBJ whole genome shotgun (WGS) entry which is preliminary data.</text>
</comment>